<evidence type="ECO:0000313" key="3">
    <source>
        <dbReference type="Proteomes" id="UP000244173"/>
    </source>
</evidence>
<dbReference type="AlphaFoldDB" id="A0A2S0PBI2"/>
<evidence type="ECO:0000256" key="1">
    <source>
        <dbReference type="SAM" id="SignalP"/>
    </source>
</evidence>
<accession>A0A2S0PBI2</accession>
<keyword evidence="3" id="KW-1185">Reference proteome</keyword>
<sequence>MKKYLLLLAALTVAGQAQAFGENGRWSSGWGQGVSEYVVVSGKTQLYIACSNYDELASVTLTVNGRDYGMDPNPPFDLIVDGKVLSAFYDTSSHVGSDHFNSGWAAIRKAKTLQVRPQGGKPINLPLQGASKVLPAAGSKGFSCRTAM</sequence>
<protein>
    <submittedName>
        <fullName evidence="2">Uncharacterized protein</fullName>
    </submittedName>
</protein>
<dbReference type="Proteomes" id="UP000244173">
    <property type="component" value="Chromosome"/>
</dbReference>
<proteinExistence type="predicted"/>
<feature type="chain" id="PRO_5015410455" evidence="1">
    <location>
        <begin position="20"/>
        <end position="148"/>
    </location>
</feature>
<dbReference type="OrthoDB" id="8781246at2"/>
<gene>
    <name evidence="2" type="ORF">DAI18_11955</name>
</gene>
<organism evidence="2 3">
    <name type="scientific">Microvirgula aerodenitrificans</name>
    <dbReference type="NCBI Taxonomy" id="57480"/>
    <lineage>
        <taxon>Bacteria</taxon>
        <taxon>Pseudomonadati</taxon>
        <taxon>Pseudomonadota</taxon>
        <taxon>Betaproteobacteria</taxon>
        <taxon>Neisseriales</taxon>
        <taxon>Aquaspirillaceae</taxon>
        <taxon>Microvirgula</taxon>
    </lineage>
</organism>
<dbReference type="RefSeq" id="WP_107889522.1">
    <property type="nucleotide sequence ID" value="NZ_CP028519.1"/>
</dbReference>
<dbReference type="EMBL" id="CP028519">
    <property type="protein sequence ID" value="AVY94673.1"/>
    <property type="molecule type" value="Genomic_DNA"/>
</dbReference>
<evidence type="ECO:0000313" key="2">
    <source>
        <dbReference type="EMBL" id="AVY94673.1"/>
    </source>
</evidence>
<reference evidence="2 3" key="1">
    <citation type="submission" date="2018-04" db="EMBL/GenBank/DDBJ databases">
        <title>Denitrifier Microvirgula.</title>
        <authorList>
            <person name="Anderson E."/>
            <person name="Jang J."/>
            <person name="Ishii S."/>
        </authorList>
    </citation>
    <scope>NUCLEOTIDE SEQUENCE [LARGE SCALE GENOMIC DNA]</scope>
    <source>
        <strain evidence="2 3">BE2.4</strain>
    </source>
</reference>
<keyword evidence="1" id="KW-0732">Signal</keyword>
<feature type="signal peptide" evidence="1">
    <location>
        <begin position="1"/>
        <end position="19"/>
    </location>
</feature>
<name>A0A2S0PBI2_9NEIS</name>
<dbReference type="KEGG" id="maer:DAI18_11955"/>